<feature type="domain" description="RNA polymerase sigma factor 70 region 4 type 2" evidence="6">
    <location>
        <begin position="108"/>
        <end position="158"/>
    </location>
</feature>
<dbReference type="PANTHER" id="PTHR43133">
    <property type="entry name" value="RNA POLYMERASE ECF-TYPE SIGMA FACTO"/>
    <property type="match status" value="1"/>
</dbReference>
<evidence type="ECO:0000313" key="8">
    <source>
        <dbReference type="Proteomes" id="UP000886722"/>
    </source>
</evidence>
<name>A0A9D1GGD9_9BACT</name>
<dbReference type="Pfam" id="PF08281">
    <property type="entry name" value="Sigma70_r4_2"/>
    <property type="match status" value="1"/>
</dbReference>
<dbReference type="SUPFAM" id="SSF88946">
    <property type="entry name" value="Sigma2 domain of RNA polymerase sigma factors"/>
    <property type="match status" value="1"/>
</dbReference>
<dbReference type="InterPro" id="IPR014284">
    <property type="entry name" value="RNA_pol_sigma-70_dom"/>
</dbReference>
<evidence type="ECO:0000259" key="5">
    <source>
        <dbReference type="Pfam" id="PF04542"/>
    </source>
</evidence>
<dbReference type="InterPro" id="IPR013325">
    <property type="entry name" value="RNA_pol_sigma_r2"/>
</dbReference>
<dbReference type="Pfam" id="PF04542">
    <property type="entry name" value="Sigma70_r2"/>
    <property type="match status" value="1"/>
</dbReference>
<evidence type="ECO:0000256" key="3">
    <source>
        <dbReference type="ARBA" id="ARBA00023082"/>
    </source>
</evidence>
<dbReference type="GO" id="GO:0016987">
    <property type="term" value="F:sigma factor activity"/>
    <property type="evidence" value="ECO:0007669"/>
    <property type="project" value="UniProtKB-KW"/>
</dbReference>
<evidence type="ECO:0000256" key="2">
    <source>
        <dbReference type="ARBA" id="ARBA00023015"/>
    </source>
</evidence>
<comment type="similarity">
    <text evidence="1">Belongs to the sigma-70 factor family. ECF subfamily.</text>
</comment>
<dbReference type="Gene3D" id="1.10.1740.10">
    <property type="match status" value="1"/>
</dbReference>
<dbReference type="InterPro" id="IPR039425">
    <property type="entry name" value="RNA_pol_sigma-70-like"/>
</dbReference>
<dbReference type="NCBIfam" id="TIGR02937">
    <property type="entry name" value="sigma70-ECF"/>
    <property type="match status" value="1"/>
</dbReference>
<gene>
    <name evidence="7" type="ORF">IAD06_07050</name>
</gene>
<proteinExistence type="inferred from homology"/>
<dbReference type="Gene3D" id="1.10.10.10">
    <property type="entry name" value="Winged helix-like DNA-binding domain superfamily/Winged helix DNA-binding domain"/>
    <property type="match status" value="1"/>
</dbReference>
<dbReference type="EMBL" id="DVKT01000052">
    <property type="protein sequence ID" value="HIT39779.1"/>
    <property type="molecule type" value="Genomic_DNA"/>
</dbReference>
<dbReference type="AlphaFoldDB" id="A0A9D1GGD9"/>
<comment type="caution">
    <text evidence="7">The sequence shown here is derived from an EMBL/GenBank/DDBJ whole genome shotgun (WGS) entry which is preliminary data.</text>
</comment>
<dbReference type="InterPro" id="IPR013324">
    <property type="entry name" value="RNA_pol_sigma_r3/r4-like"/>
</dbReference>
<keyword evidence="4" id="KW-0804">Transcription</keyword>
<organism evidence="7 8">
    <name type="scientific">Candidatus Caccoplasma intestinavium</name>
    <dbReference type="NCBI Taxonomy" id="2840716"/>
    <lineage>
        <taxon>Bacteria</taxon>
        <taxon>Pseudomonadati</taxon>
        <taxon>Bacteroidota</taxon>
        <taxon>Bacteroidia</taxon>
        <taxon>Bacteroidales</taxon>
        <taxon>Bacteroidaceae</taxon>
        <taxon>Bacteroidaceae incertae sedis</taxon>
        <taxon>Candidatus Caccoplasma</taxon>
    </lineage>
</organism>
<dbReference type="InterPro" id="IPR036388">
    <property type="entry name" value="WH-like_DNA-bd_sf"/>
</dbReference>
<keyword evidence="3" id="KW-0731">Sigma factor</keyword>
<evidence type="ECO:0000256" key="1">
    <source>
        <dbReference type="ARBA" id="ARBA00010641"/>
    </source>
</evidence>
<dbReference type="InterPro" id="IPR013249">
    <property type="entry name" value="RNA_pol_sigma70_r4_t2"/>
</dbReference>
<dbReference type="PANTHER" id="PTHR43133:SF25">
    <property type="entry name" value="RNA POLYMERASE SIGMA FACTOR RFAY-RELATED"/>
    <property type="match status" value="1"/>
</dbReference>
<dbReference type="GO" id="GO:0003677">
    <property type="term" value="F:DNA binding"/>
    <property type="evidence" value="ECO:0007669"/>
    <property type="project" value="InterPro"/>
</dbReference>
<keyword evidence="2" id="KW-0805">Transcription regulation</keyword>
<sequence length="167" mass="19643">MEKEEMTDYLIGNQEEMYQWAYRLTRNYDDAQDLLQSTLLCALKSVGMYTEENNISGWLYTIMRNIFFNTTRHSGRCCCMEKEDIERMMQLGENALNDNAEIAFDMSDIQRAIDTLDRPYKIPMSLYLSGYKYQEIAEKMGIPLGTVKSRIHASRVQLQETLKDFRK</sequence>
<dbReference type="GO" id="GO:0006352">
    <property type="term" value="P:DNA-templated transcription initiation"/>
    <property type="evidence" value="ECO:0007669"/>
    <property type="project" value="InterPro"/>
</dbReference>
<accession>A0A9D1GGD9</accession>
<evidence type="ECO:0000313" key="7">
    <source>
        <dbReference type="EMBL" id="HIT39779.1"/>
    </source>
</evidence>
<evidence type="ECO:0000256" key="4">
    <source>
        <dbReference type="ARBA" id="ARBA00023163"/>
    </source>
</evidence>
<dbReference type="InterPro" id="IPR007627">
    <property type="entry name" value="RNA_pol_sigma70_r2"/>
</dbReference>
<feature type="domain" description="RNA polymerase sigma-70 region 2" evidence="5">
    <location>
        <begin position="14"/>
        <end position="73"/>
    </location>
</feature>
<dbReference type="SUPFAM" id="SSF88659">
    <property type="entry name" value="Sigma3 and sigma4 domains of RNA polymerase sigma factors"/>
    <property type="match status" value="1"/>
</dbReference>
<protein>
    <submittedName>
        <fullName evidence="7">RNA polymerase sigma factor</fullName>
    </submittedName>
</protein>
<dbReference type="CDD" id="cd06171">
    <property type="entry name" value="Sigma70_r4"/>
    <property type="match status" value="1"/>
</dbReference>
<evidence type="ECO:0000259" key="6">
    <source>
        <dbReference type="Pfam" id="PF08281"/>
    </source>
</evidence>
<reference evidence="7" key="1">
    <citation type="submission" date="2020-10" db="EMBL/GenBank/DDBJ databases">
        <authorList>
            <person name="Gilroy R."/>
        </authorList>
    </citation>
    <scope>NUCLEOTIDE SEQUENCE</scope>
    <source>
        <strain evidence="7">21143</strain>
    </source>
</reference>
<dbReference type="Proteomes" id="UP000886722">
    <property type="component" value="Unassembled WGS sequence"/>
</dbReference>
<reference evidence="7" key="2">
    <citation type="journal article" date="2021" name="PeerJ">
        <title>Extensive microbial diversity within the chicken gut microbiome revealed by metagenomics and culture.</title>
        <authorList>
            <person name="Gilroy R."/>
            <person name="Ravi A."/>
            <person name="Getino M."/>
            <person name="Pursley I."/>
            <person name="Horton D.L."/>
            <person name="Alikhan N.F."/>
            <person name="Baker D."/>
            <person name="Gharbi K."/>
            <person name="Hall N."/>
            <person name="Watson M."/>
            <person name="Adriaenssens E.M."/>
            <person name="Foster-Nyarko E."/>
            <person name="Jarju S."/>
            <person name="Secka A."/>
            <person name="Antonio M."/>
            <person name="Oren A."/>
            <person name="Chaudhuri R.R."/>
            <person name="La Ragione R."/>
            <person name="Hildebrand F."/>
            <person name="Pallen M.J."/>
        </authorList>
    </citation>
    <scope>NUCLEOTIDE SEQUENCE</scope>
    <source>
        <strain evidence="7">21143</strain>
    </source>
</reference>